<feature type="non-terminal residue" evidence="2">
    <location>
        <position position="1"/>
    </location>
</feature>
<dbReference type="Pfam" id="PF08165">
    <property type="entry name" value="FerA"/>
    <property type="match status" value="1"/>
</dbReference>
<accession>V8N3J7</accession>
<dbReference type="GO" id="GO:0016020">
    <property type="term" value="C:membrane"/>
    <property type="evidence" value="ECO:0007669"/>
    <property type="project" value="InterPro"/>
</dbReference>
<dbReference type="InterPro" id="IPR012560">
    <property type="entry name" value="Ferlin_A-domain"/>
</dbReference>
<evidence type="ECO:0000313" key="2">
    <source>
        <dbReference type="EMBL" id="ETE56233.1"/>
    </source>
</evidence>
<reference evidence="2 3" key="1">
    <citation type="journal article" date="2013" name="Proc. Natl. Acad. Sci. U.S.A.">
        <title>The king cobra genome reveals dynamic gene evolution and adaptation in the snake venom system.</title>
        <authorList>
            <person name="Vonk F.J."/>
            <person name="Casewell N.R."/>
            <person name="Henkel C.V."/>
            <person name="Heimberg A.M."/>
            <person name="Jansen H.J."/>
            <person name="McCleary R.J."/>
            <person name="Kerkkamp H.M."/>
            <person name="Vos R.A."/>
            <person name="Guerreiro I."/>
            <person name="Calvete J.J."/>
            <person name="Wuster W."/>
            <person name="Woods A.E."/>
            <person name="Logan J.M."/>
            <person name="Harrison R.A."/>
            <person name="Castoe T.A."/>
            <person name="de Koning A.P."/>
            <person name="Pollock D.D."/>
            <person name="Yandell M."/>
            <person name="Calderon D."/>
            <person name="Renjifo C."/>
            <person name="Currier R.B."/>
            <person name="Salgado D."/>
            <person name="Pla D."/>
            <person name="Sanz L."/>
            <person name="Hyder A.S."/>
            <person name="Ribeiro J.M."/>
            <person name="Arntzen J.W."/>
            <person name="van den Thillart G.E."/>
            <person name="Boetzer M."/>
            <person name="Pirovano W."/>
            <person name="Dirks R.P."/>
            <person name="Spaink H.P."/>
            <person name="Duboule D."/>
            <person name="McGlinn E."/>
            <person name="Kini R.M."/>
            <person name="Richardson M.K."/>
        </authorList>
    </citation>
    <scope>NUCLEOTIDE SEQUENCE</scope>
    <source>
        <tissue evidence="2">Blood</tissue>
    </source>
</reference>
<evidence type="ECO:0000259" key="1">
    <source>
        <dbReference type="Pfam" id="PF08165"/>
    </source>
</evidence>
<evidence type="ECO:0000313" key="3">
    <source>
        <dbReference type="Proteomes" id="UP000018936"/>
    </source>
</evidence>
<protein>
    <recommendedName>
        <fullName evidence="1">Ferlin A-domain domain-containing protein</fullName>
    </recommendedName>
</protein>
<feature type="domain" description="Ferlin A-domain" evidence="1">
    <location>
        <begin position="1"/>
        <end position="36"/>
    </location>
</feature>
<comment type="caution">
    <text evidence="2">The sequence shown here is derived from an EMBL/GenBank/DDBJ whole genome shotgun (WGS) entry which is preliminary data.</text>
</comment>
<organism evidence="2 3">
    <name type="scientific">Ophiophagus hannah</name>
    <name type="common">King cobra</name>
    <name type="synonym">Naja hannah</name>
    <dbReference type="NCBI Taxonomy" id="8665"/>
    <lineage>
        <taxon>Eukaryota</taxon>
        <taxon>Metazoa</taxon>
        <taxon>Chordata</taxon>
        <taxon>Craniata</taxon>
        <taxon>Vertebrata</taxon>
        <taxon>Euteleostomi</taxon>
        <taxon>Lepidosauria</taxon>
        <taxon>Squamata</taxon>
        <taxon>Bifurcata</taxon>
        <taxon>Unidentata</taxon>
        <taxon>Episquamata</taxon>
        <taxon>Toxicofera</taxon>
        <taxon>Serpentes</taxon>
        <taxon>Colubroidea</taxon>
        <taxon>Elapidae</taxon>
        <taxon>Elapinae</taxon>
        <taxon>Ophiophagus</taxon>
    </lineage>
</organism>
<gene>
    <name evidence="2" type="ORF">L345_18056</name>
</gene>
<name>V8N3J7_OPHHA</name>
<dbReference type="EMBL" id="AZIM01032786">
    <property type="protein sequence ID" value="ETE56233.1"/>
    <property type="molecule type" value="Genomic_DNA"/>
</dbReference>
<dbReference type="AlphaFoldDB" id="V8N3J7"/>
<sequence length="72" mass="8105">KPLPALDIQKAVTVLDKQLWKLRVRVLQQIGKAAEKTNWKTPLQKLIPKVEGWLNRIASIAIEVLLVAASPR</sequence>
<keyword evidence="3" id="KW-1185">Reference proteome</keyword>
<proteinExistence type="predicted"/>
<dbReference type="Proteomes" id="UP000018936">
    <property type="component" value="Unassembled WGS sequence"/>
</dbReference>